<dbReference type="PANTHER" id="PTHR12203">
    <property type="entry name" value="KDEL LYS-ASP-GLU-LEU CONTAINING - RELATED"/>
    <property type="match status" value="1"/>
</dbReference>
<dbReference type="Proteomes" id="UP001204953">
    <property type="component" value="Unassembled WGS sequence"/>
</dbReference>
<keyword evidence="1 3" id="KW-0808">Transferase</keyword>
<comment type="caution">
    <text evidence="3">The sequence shown here is derived from an EMBL/GenBank/DDBJ whole genome shotgun (WGS) entry which is preliminary data.</text>
</comment>
<dbReference type="AlphaFoldDB" id="A0AAE3GWC8"/>
<dbReference type="GO" id="GO:0016740">
    <property type="term" value="F:transferase activity"/>
    <property type="evidence" value="ECO:0007669"/>
    <property type="project" value="UniProtKB-KW"/>
</dbReference>
<protein>
    <submittedName>
        <fullName evidence="3">Glycosyl transferase family 90</fullName>
    </submittedName>
</protein>
<dbReference type="RefSeq" id="WP_254013851.1">
    <property type="nucleotide sequence ID" value="NZ_JAMZMM010000281.1"/>
</dbReference>
<evidence type="ECO:0000313" key="4">
    <source>
        <dbReference type="Proteomes" id="UP001204953"/>
    </source>
</evidence>
<organism evidence="3 4">
    <name type="scientific">Limnofasciculus baicalensis BBK-W-15</name>
    <dbReference type="NCBI Taxonomy" id="2699891"/>
    <lineage>
        <taxon>Bacteria</taxon>
        <taxon>Bacillati</taxon>
        <taxon>Cyanobacteriota</taxon>
        <taxon>Cyanophyceae</taxon>
        <taxon>Coleofasciculales</taxon>
        <taxon>Coleofasciculaceae</taxon>
        <taxon>Limnofasciculus</taxon>
        <taxon>Limnofasciculus baicalensis</taxon>
    </lineage>
</organism>
<dbReference type="EMBL" id="JAMZMM010000281">
    <property type="protein sequence ID" value="MCP2731106.1"/>
    <property type="molecule type" value="Genomic_DNA"/>
</dbReference>
<evidence type="ECO:0000313" key="3">
    <source>
        <dbReference type="EMBL" id="MCP2731106.1"/>
    </source>
</evidence>
<dbReference type="InterPro" id="IPR006598">
    <property type="entry name" value="CAP10"/>
</dbReference>
<dbReference type="InterPro" id="IPR051091">
    <property type="entry name" value="O-Glucosyltr/Glycosyltrsf_90"/>
</dbReference>
<dbReference type="Pfam" id="PF05686">
    <property type="entry name" value="Glyco_transf_90"/>
    <property type="match status" value="1"/>
</dbReference>
<name>A0AAE3GWC8_9CYAN</name>
<reference evidence="3" key="1">
    <citation type="submission" date="2022-06" db="EMBL/GenBank/DDBJ databases">
        <title>New cyanobacteria of genus Symplocastrum in benthos of Lake Baikal.</title>
        <authorList>
            <person name="Sorokovikova E."/>
            <person name="Tikhonova I."/>
            <person name="Krasnopeev A."/>
            <person name="Evseev P."/>
            <person name="Gladkikh A."/>
            <person name="Belykh O."/>
        </authorList>
    </citation>
    <scope>NUCLEOTIDE SEQUENCE</scope>
    <source>
        <strain evidence="3">BBK-W-15</strain>
    </source>
</reference>
<dbReference type="PANTHER" id="PTHR12203:SF35">
    <property type="entry name" value="PROTEIN O-GLUCOSYLTRANSFERASE 1"/>
    <property type="match status" value="1"/>
</dbReference>
<dbReference type="SMART" id="SM00672">
    <property type="entry name" value="CAP10"/>
    <property type="match status" value="1"/>
</dbReference>
<gene>
    <name evidence="3" type="ORF">NJ959_22005</name>
</gene>
<evidence type="ECO:0000256" key="1">
    <source>
        <dbReference type="ARBA" id="ARBA00022679"/>
    </source>
</evidence>
<evidence type="ECO:0000259" key="2">
    <source>
        <dbReference type="SMART" id="SM00672"/>
    </source>
</evidence>
<proteinExistence type="predicted"/>
<accession>A0AAE3GWC8</accession>
<feature type="domain" description="Glycosyl transferase CAP10" evidence="2">
    <location>
        <begin position="129"/>
        <end position="389"/>
    </location>
</feature>
<sequence>MKVNQGFQIIPPEKEITQPSGSTYLMDVFDNELLELIDEHLIKHGYFRIHEHGQELLHRYPYFINLHEIRIIPSIDKLLDRQITQFVKVDSDGSFSFFIARVEEGDKYPFLLNDELNVSQTVKLILPRFLPLAMFFDKFGQKYPGISGIAPFFYGDKGRGCGSVLCYDSNFDHHLLLPDSDFLYRHAYQDFKDQLVTQSIPWEARQEILYWRGSATGDKKNDEEWRIMPRFRLCQLATEVANQDLFDIKITRITNRFSSQEVISEIKNSGFTAPYTAAIDQVKYKYLIDLDGHGSTWTGLFLRLLTGSTLLKVNSQRGFRQWFHDRLIPWENYVPIKSDFSDLEETVLYLKSHDELAKKIGEAGRKLGYSMTLENEINYALPVILQCLDDNGDLAGLMMDLDLFSSESRVRYL</sequence>
<keyword evidence="4" id="KW-1185">Reference proteome</keyword>